<sequence length="138" mass="15061">KVSIGLPKDCDQKIEVYLNPLLQAALASELLVINPNTGNSGNTIEGNIEEGLCDLVILSDREDIQDSQLVLARLSKTMGVPFVYMPNDLVAQSCNADASTFRACAIVTDWSYSLPDIETVLELVKKCSKKCSKKLRVS</sequence>
<evidence type="ECO:0000313" key="1">
    <source>
        <dbReference type="EMBL" id="KAF5192599.1"/>
    </source>
</evidence>
<dbReference type="EMBL" id="JABWDY010021159">
    <property type="protein sequence ID" value="KAF5192599.1"/>
    <property type="molecule type" value="Genomic_DNA"/>
</dbReference>
<gene>
    <name evidence="1" type="ORF">FRX31_017814</name>
</gene>
<evidence type="ECO:0000313" key="2">
    <source>
        <dbReference type="Proteomes" id="UP000554482"/>
    </source>
</evidence>
<reference evidence="1 2" key="1">
    <citation type="submission" date="2020-06" db="EMBL/GenBank/DDBJ databases">
        <title>Transcriptomic and genomic resources for Thalictrum thalictroides and T. hernandezii: Facilitating candidate gene discovery in an emerging model plant lineage.</title>
        <authorList>
            <person name="Arias T."/>
            <person name="Riano-Pachon D.M."/>
            <person name="Di Stilio V.S."/>
        </authorList>
    </citation>
    <scope>NUCLEOTIDE SEQUENCE [LARGE SCALE GENOMIC DNA]</scope>
    <source>
        <strain evidence="2">cv. WT478/WT964</strain>
        <tissue evidence="1">Leaves</tissue>
    </source>
</reference>
<organism evidence="1 2">
    <name type="scientific">Thalictrum thalictroides</name>
    <name type="common">Rue-anemone</name>
    <name type="synonym">Anemone thalictroides</name>
    <dbReference type="NCBI Taxonomy" id="46969"/>
    <lineage>
        <taxon>Eukaryota</taxon>
        <taxon>Viridiplantae</taxon>
        <taxon>Streptophyta</taxon>
        <taxon>Embryophyta</taxon>
        <taxon>Tracheophyta</taxon>
        <taxon>Spermatophyta</taxon>
        <taxon>Magnoliopsida</taxon>
        <taxon>Ranunculales</taxon>
        <taxon>Ranunculaceae</taxon>
        <taxon>Thalictroideae</taxon>
        <taxon>Thalictrum</taxon>
    </lineage>
</organism>
<proteinExistence type="predicted"/>
<accession>A0A7J6W5F1</accession>
<keyword evidence="2" id="KW-1185">Reference proteome</keyword>
<dbReference type="Proteomes" id="UP000554482">
    <property type="component" value="Unassembled WGS sequence"/>
</dbReference>
<name>A0A7J6W5F1_THATH</name>
<dbReference type="AlphaFoldDB" id="A0A7J6W5F1"/>
<protein>
    <submittedName>
        <fullName evidence="1">Uncharacterized protein</fullName>
    </submittedName>
</protein>
<feature type="non-terminal residue" evidence="1">
    <location>
        <position position="1"/>
    </location>
</feature>
<comment type="caution">
    <text evidence="1">The sequence shown here is derived from an EMBL/GenBank/DDBJ whole genome shotgun (WGS) entry which is preliminary data.</text>
</comment>